<proteinExistence type="predicted"/>
<protein>
    <submittedName>
        <fullName evidence="2">L-threonine 3-dehydrogenase</fullName>
        <ecNumber evidence="2">1.1.1.103</ecNumber>
    </submittedName>
</protein>
<reference evidence="2 3" key="1">
    <citation type="submission" date="2006-11" db="EMBL/GenBank/DDBJ databases">
        <authorList>
            <person name="Giovannoni S."/>
            <person name="Vergin K."/>
            <person name="Ferriera S."/>
            <person name="Johnson J."/>
            <person name="Kravitz S."/>
            <person name="Beeson K."/>
            <person name="Sutton G."/>
            <person name="Rogers Y.-H."/>
            <person name="Friedman R."/>
            <person name="Frazier M."/>
            <person name="Venter J.C."/>
        </authorList>
    </citation>
    <scope>NUCLEOTIDE SEQUENCE [LARGE SCALE GENOMIC DNA]</scope>
    <source>
        <strain evidence="2 3">HTCC2181</strain>
    </source>
</reference>
<dbReference type="GO" id="GO:0008743">
    <property type="term" value="F:L-threonine 3-dehydrogenase activity"/>
    <property type="evidence" value="ECO:0007669"/>
    <property type="project" value="UniProtKB-EC"/>
</dbReference>
<name>A0P7C4_9PROT</name>
<evidence type="ECO:0000313" key="2">
    <source>
        <dbReference type="EMBL" id="EAV47434.1"/>
    </source>
</evidence>
<keyword evidence="3" id="KW-1185">Reference proteome</keyword>
<sequence>MGIELNRRCKFNIILILIERVNMDLKALKSRHQELEGIIQTSYQNYVPDLRVRRYKKEKLRIKQLLEKEEKAA</sequence>
<dbReference type="AlphaFoldDB" id="A0P7C4"/>
<accession>A0P7C4</accession>
<evidence type="ECO:0000256" key="1">
    <source>
        <dbReference type="SAM" id="Coils"/>
    </source>
</evidence>
<comment type="caution">
    <text evidence="2">The sequence shown here is derived from an EMBL/GenBank/DDBJ whole genome shotgun (WGS) entry which is preliminary data.</text>
</comment>
<keyword evidence="1" id="KW-0175">Coiled coil</keyword>
<keyword evidence="2" id="KW-0560">Oxidoreductase</keyword>
<dbReference type="Proteomes" id="UP000054262">
    <property type="component" value="Unassembled WGS sequence"/>
</dbReference>
<feature type="coiled-coil region" evidence="1">
    <location>
        <begin position="18"/>
        <end position="72"/>
    </location>
</feature>
<organism evidence="2 3">
    <name type="scientific">Methylophilales bacterium HTCC2181</name>
    <dbReference type="NCBI Taxonomy" id="383631"/>
    <lineage>
        <taxon>Bacteria</taxon>
        <taxon>Pseudomonadati</taxon>
        <taxon>Pseudomonadota</taxon>
        <taxon>Betaproteobacteria</taxon>
        <taxon>Nitrosomonadales</taxon>
        <taxon>OM43 clade</taxon>
    </lineage>
</organism>
<dbReference type="EC" id="1.1.1.103" evidence="2"/>
<dbReference type="EMBL" id="AAUX01000001">
    <property type="protein sequence ID" value="EAV47434.1"/>
    <property type="molecule type" value="Genomic_DNA"/>
</dbReference>
<gene>
    <name evidence="2" type="primary">tdh</name>
    <name evidence="2" type="ORF">MB2181_05135</name>
</gene>
<evidence type="ECO:0000313" key="3">
    <source>
        <dbReference type="Proteomes" id="UP000054262"/>
    </source>
</evidence>